<dbReference type="SMART" id="SM00388">
    <property type="entry name" value="HisKA"/>
    <property type="match status" value="1"/>
</dbReference>
<keyword evidence="10" id="KW-0067">ATP-binding</keyword>
<evidence type="ECO:0000256" key="3">
    <source>
        <dbReference type="ARBA" id="ARBA00012438"/>
    </source>
</evidence>
<comment type="subcellular location">
    <subcellularLocation>
        <location evidence="2">Cell membrane</location>
        <topology evidence="2">Multi-pass membrane protein</topology>
    </subcellularLocation>
</comment>
<evidence type="ECO:0000256" key="2">
    <source>
        <dbReference type="ARBA" id="ARBA00004651"/>
    </source>
</evidence>
<dbReference type="Gene3D" id="3.30.565.10">
    <property type="entry name" value="Histidine kinase-like ATPase, C-terminal domain"/>
    <property type="match status" value="1"/>
</dbReference>
<dbReference type="SUPFAM" id="SSF55874">
    <property type="entry name" value="ATPase domain of HSP90 chaperone/DNA topoisomerase II/histidine kinase"/>
    <property type="match status" value="1"/>
</dbReference>
<keyword evidence="4" id="KW-1003">Cell membrane</keyword>
<dbReference type="EMBL" id="CP025704">
    <property type="protein sequence ID" value="AUN97575.1"/>
    <property type="molecule type" value="Genomic_DNA"/>
</dbReference>
<keyword evidence="12" id="KW-0902">Two-component regulatory system</keyword>
<evidence type="ECO:0000256" key="8">
    <source>
        <dbReference type="ARBA" id="ARBA00022741"/>
    </source>
</evidence>
<feature type="transmembrane region" description="Helical" evidence="14">
    <location>
        <begin position="293"/>
        <end position="315"/>
    </location>
</feature>
<dbReference type="AlphaFoldDB" id="A0A2K9NR66"/>
<evidence type="ECO:0000256" key="4">
    <source>
        <dbReference type="ARBA" id="ARBA00022475"/>
    </source>
</evidence>
<dbReference type="Gene3D" id="3.30.450.20">
    <property type="entry name" value="PAS domain"/>
    <property type="match status" value="2"/>
</dbReference>
<evidence type="ECO:0000313" key="16">
    <source>
        <dbReference type="EMBL" id="AUN97575.1"/>
    </source>
</evidence>
<dbReference type="KEGG" id="bsto:C0V70_05495"/>
<dbReference type="InterPro" id="IPR005467">
    <property type="entry name" value="His_kinase_dom"/>
</dbReference>
<dbReference type="GO" id="GO:0005886">
    <property type="term" value="C:plasma membrane"/>
    <property type="evidence" value="ECO:0007669"/>
    <property type="project" value="UniProtKB-SubCell"/>
</dbReference>
<organism evidence="16 17">
    <name type="scientific">Bacteriovorax stolpii</name>
    <name type="common">Bdellovibrio stolpii</name>
    <dbReference type="NCBI Taxonomy" id="960"/>
    <lineage>
        <taxon>Bacteria</taxon>
        <taxon>Pseudomonadati</taxon>
        <taxon>Bdellovibrionota</taxon>
        <taxon>Bacteriovoracia</taxon>
        <taxon>Bacteriovoracales</taxon>
        <taxon>Bacteriovoracaceae</taxon>
        <taxon>Bacteriovorax</taxon>
    </lineage>
</organism>
<dbReference type="SUPFAM" id="SSF47384">
    <property type="entry name" value="Homodimeric domain of signal transducing histidine kinase"/>
    <property type="match status" value="1"/>
</dbReference>
<dbReference type="GO" id="GO:0000155">
    <property type="term" value="F:phosphorelay sensor kinase activity"/>
    <property type="evidence" value="ECO:0007669"/>
    <property type="project" value="InterPro"/>
</dbReference>
<dbReference type="PRINTS" id="PR00344">
    <property type="entry name" value="BCTRLSENSOR"/>
</dbReference>
<dbReference type="Pfam" id="PF00512">
    <property type="entry name" value="HisKA"/>
    <property type="match status" value="1"/>
</dbReference>
<dbReference type="Proteomes" id="UP000235584">
    <property type="component" value="Chromosome"/>
</dbReference>
<dbReference type="PROSITE" id="PS50109">
    <property type="entry name" value="HIS_KIN"/>
    <property type="match status" value="1"/>
</dbReference>
<evidence type="ECO:0000256" key="1">
    <source>
        <dbReference type="ARBA" id="ARBA00000085"/>
    </source>
</evidence>
<dbReference type="InterPro" id="IPR036097">
    <property type="entry name" value="HisK_dim/P_sf"/>
</dbReference>
<dbReference type="EC" id="2.7.13.3" evidence="3"/>
<sequence length="559" mass="63658">MTSLSSLIENPKNSRFLLVSCLFSLMLLGGFVYESYNSYKTQIHKAETETENLSRVLQEHIDSSFHSTDLVLLELQHIIQRARSEGVKFPNEFFNRLFLERRLRLPQVRSFKAIDKNGNYIVDDGGLQNYKTVKDREYFQFLKNNPAVEMHISKPVISKTNHIWVVVVARKMLDKNGKFDGLVIGSIPLSYFKGQFEKLDLGKDGLIGLYDINLLTHVRIPWYVEQVGRTIPQSERYKNFVKSSDSLITTEAQSPVDGVKRILTIRKLSLYPYVVSVGISADQVLKEWKKRTVIYLVFMMMVVIGFAAFLIMYLWSQSELEAQRQQAIQASKLSSLGEMASGVAHEINNPLTIISALATRTKKNLRDPNVPQEKNEENLDRIIATVDRIAKIIRGLRAFSRDSNGDAFARKRVSEIVGMALELCQEKFRDNGIEIKLELGPEVEIECREVQIVQVLVNLLNNSLDAIQQFPVKWVKISVSETEEKVVIHVTDSGLGIKKEVADQMMLPFYTTKDIGKGTGLGLSISKGIIEAHEGKFYYRREDSHTSFVIELKKSLNKI</sequence>
<evidence type="ECO:0000256" key="13">
    <source>
        <dbReference type="ARBA" id="ARBA00023136"/>
    </source>
</evidence>
<evidence type="ECO:0000256" key="6">
    <source>
        <dbReference type="ARBA" id="ARBA00022679"/>
    </source>
</evidence>
<keyword evidence="5" id="KW-0597">Phosphoprotein</keyword>
<evidence type="ECO:0000256" key="9">
    <source>
        <dbReference type="ARBA" id="ARBA00022777"/>
    </source>
</evidence>
<evidence type="ECO:0000256" key="10">
    <source>
        <dbReference type="ARBA" id="ARBA00022840"/>
    </source>
</evidence>
<proteinExistence type="predicted"/>
<feature type="domain" description="Histidine kinase" evidence="15">
    <location>
        <begin position="342"/>
        <end position="556"/>
    </location>
</feature>
<dbReference type="PANTHER" id="PTHR43065:SF10">
    <property type="entry name" value="PEROXIDE STRESS-ACTIVATED HISTIDINE KINASE MAK3"/>
    <property type="match status" value="1"/>
</dbReference>
<dbReference type="Gene3D" id="1.10.287.130">
    <property type="match status" value="1"/>
</dbReference>
<keyword evidence="7 14" id="KW-0812">Transmembrane</keyword>
<accession>A0A2K9NR66</accession>
<keyword evidence="9" id="KW-0418">Kinase</keyword>
<evidence type="ECO:0000256" key="11">
    <source>
        <dbReference type="ARBA" id="ARBA00022989"/>
    </source>
</evidence>
<dbReference type="InterPro" id="IPR033479">
    <property type="entry name" value="dCache_1"/>
</dbReference>
<dbReference type="OrthoDB" id="5288469at2"/>
<dbReference type="CDD" id="cd12914">
    <property type="entry name" value="PDC1_DGC_like"/>
    <property type="match status" value="1"/>
</dbReference>
<protein>
    <recommendedName>
        <fullName evidence="3">histidine kinase</fullName>
        <ecNumber evidence="3">2.7.13.3</ecNumber>
    </recommendedName>
</protein>
<reference evidence="16 17" key="1">
    <citation type="submission" date="2018-01" db="EMBL/GenBank/DDBJ databases">
        <title>Complete genome sequence of Bacteriovorax stolpii DSM12778.</title>
        <authorList>
            <person name="Tang B."/>
            <person name="Chang J."/>
        </authorList>
    </citation>
    <scope>NUCLEOTIDE SEQUENCE [LARGE SCALE GENOMIC DNA]</scope>
    <source>
        <strain evidence="16 17">DSM 12778</strain>
    </source>
</reference>
<dbReference type="InterPro" id="IPR003594">
    <property type="entry name" value="HATPase_dom"/>
</dbReference>
<evidence type="ECO:0000256" key="14">
    <source>
        <dbReference type="SAM" id="Phobius"/>
    </source>
</evidence>
<evidence type="ECO:0000256" key="12">
    <source>
        <dbReference type="ARBA" id="ARBA00023012"/>
    </source>
</evidence>
<dbReference type="InterPro" id="IPR004358">
    <property type="entry name" value="Sig_transdc_His_kin-like_C"/>
</dbReference>
<keyword evidence="17" id="KW-1185">Reference proteome</keyword>
<dbReference type="PANTHER" id="PTHR43065">
    <property type="entry name" value="SENSOR HISTIDINE KINASE"/>
    <property type="match status" value="1"/>
</dbReference>
<gene>
    <name evidence="16" type="ORF">C0V70_05495</name>
</gene>
<dbReference type="Pfam" id="PF02743">
    <property type="entry name" value="dCache_1"/>
    <property type="match status" value="1"/>
</dbReference>
<dbReference type="InterPro" id="IPR003661">
    <property type="entry name" value="HisK_dim/P_dom"/>
</dbReference>
<dbReference type="GO" id="GO:0005524">
    <property type="term" value="F:ATP binding"/>
    <property type="evidence" value="ECO:0007669"/>
    <property type="project" value="UniProtKB-KW"/>
</dbReference>
<feature type="transmembrane region" description="Helical" evidence="14">
    <location>
        <begin position="16"/>
        <end position="36"/>
    </location>
</feature>
<evidence type="ECO:0000256" key="7">
    <source>
        <dbReference type="ARBA" id="ARBA00022692"/>
    </source>
</evidence>
<evidence type="ECO:0000313" key="17">
    <source>
        <dbReference type="Proteomes" id="UP000235584"/>
    </source>
</evidence>
<keyword evidence="6" id="KW-0808">Transferase</keyword>
<dbReference type="Pfam" id="PF02518">
    <property type="entry name" value="HATPase_c"/>
    <property type="match status" value="1"/>
</dbReference>
<evidence type="ECO:0000256" key="5">
    <source>
        <dbReference type="ARBA" id="ARBA00022553"/>
    </source>
</evidence>
<evidence type="ECO:0000259" key="15">
    <source>
        <dbReference type="PROSITE" id="PS50109"/>
    </source>
</evidence>
<comment type="catalytic activity">
    <reaction evidence="1">
        <text>ATP + protein L-histidine = ADP + protein N-phospho-L-histidine.</text>
        <dbReference type="EC" id="2.7.13.3"/>
    </reaction>
</comment>
<keyword evidence="8" id="KW-0547">Nucleotide-binding</keyword>
<dbReference type="CDD" id="cd00082">
    <property type="entry name" value="HisKA"/>
    <property type="match status" value="1"/>
</dbReference>
<dbReference type="CDD" id="cd12915">
    <property type="entry name" value="PDC2_DGC_like"/>
    <property type="match status" value="1"/>
</dbReference>
<dbReference type="SMART" id="SM00387">
    <property type="entry name" value="HATPase_c"/>
    <property type="match status" value="1"/>
</dbReference>
<keyword evidence="11 14" id="KW-1133">Transmembrane helix</keyword>
<name>A0A2K9NR66_BACTC</name>
<keyword evidence="13 14" id="KW-0472">Membrane</keyword>
<dbReference type="InterPro" id="IPR036890">
    <property type="entry name" value="HATPase_C_sf"/>
</dbReference>